<organism evidence="2 3">
    <name type="scientific">Streptomyces montanus</name>
    <dbReference type="NCBI Taxonomy" id="2580423"/>
    <lineage>
        <taxon>Bacteria</taxon>
        <taxon>Bacillati</taxon>
        <taxon>Actinomycetota</taxon>
        <taxon>Actinomycetes</taxon>
        <taxon>Kitasatosporales</taxon>
        <taxon>Streptomycetaceae</taxon>
        <taxon>Streptomyces</taxon>
    </lineage>
</organism>
<comment type="caution">
    <text evidence="2">The sequence shown here is derived from an EMBL/GenBank/DDBJ whole genome shotgun (WGS) entry which is preliminary data.</text>
</comment>
<evidence type="ECO:0000256" key="1">
    <source>
        <dbReference type="SAM" id="MobiDB-lite"/>
    </source>
</evidence>
<dbReference type="AlphaFoldDB" id="A0A5R9FLY3"/>
<dbReference type="RefSeq" id="WP_138046060.1">
    <property type="nucleotide sequence ID" value="NZ_VBZC01000017.1"/>
</dbReference>
<sequence>MVTVEFTPKDIPALRRAAKFLRRTELNLPDTADSKTHDAILISALRLDDQADELGGQAPDPTVNGTRRPIFNQLVAPEAGGPMFHEEAKALLDAHEDAIRAAAAVGMLRLQGAMLALHPKTANARHGCCAPPKLCKGHRAECRSSEHTIGGQVPWPCRSLRAVGIRTDADAQAVREALAALDQEADPDGYPGRKKAARGRGVHATRQMDDGIGDIGACGMYFPWDTESSLEDPGTDVSCQACVKALARKEREGAEAAAADEAAHRCTLPPNRFLPCGCCPHQVCEDCGDCAHTCECSTGGTPAQ</sequence>
<reference evidence="2 3" key="1">
    <citation type="submission" date="2019-05" db="EMBL/GenBank/DDBJ databases">
        <title>Streptomyces sp. NEAU-C151, a novel actinomycete isolated from soil.</title>
        <authorList>
            <person name="Han L."/>
            <person name="Jiang H."/>
        </authorList>
    </citation>
    <scope>NUCLEOTIDE SEQUENCE [LARGE SCALE GENOMIC DNA]</scope>
    <source>
        <strain evidence="2 3">NEAU-C151</strain>
    </source>
</reference>
<gene>
    <name evidence="2" type="ORF">FE633_17290</name>
</gene>
<evidence type="ECO:0000313" key="2">
    <source>
        <dbReference type="EMBL" id="TLS44902.1"/>
    </source>
</evidence>
<name>A0A5R9FLY3_9ACTN</name>
<protein>
    <submittedName>
        <fullName evidence="2">Uncharacterized protein</fullName>
    </submittedName>
</protein>
<dbReference type="EMBL" id="VBZC01000017">
    <property type="protein sequence ID" value="TLS44902.1"/>
    <property type="molecule type" value="Genomic_DNA"/>
</dbReference>
<keyword evidence="3" id="KW-1185">Reference proteome</keyword>
<dbReference type="Proteomes" id="UP000305906">
    <property type="component" value="Unassembled WGS sequence"/>
</dbReference>
<accession>A0A5R9FLY3</accession>
<feature type="region of interest" description="Disordered" evidence="1">
    <location>
        <begin position="184"/>
        <end position="203"/>
    </location>
</feature>
<proteinExistence type="predicted"/>
<evidence type="ECO:0000313" key="3">
    <source>
        <dbReference type="Proteomes" id="UP000305906"/>
    </source>
</evidence>
<feature type="compositionally biased region" description="Basic residues" evidence="1">
    <location>
        <begin position="192"/>
        <end position="203"/>
    </location>
</feature>